<organism evidence="4 5">
    <name type="scientific">Plastoroseomonas hellenica</name>
    <dbReference type="NCBI Taxonomy" id="2687306"/>
    <lineage>
        <taxon>Bacteria</taxon>
        <taxon>Pseudomonadati</taxon>
        <taxon>Pseudomonadota</taxon>
        <taxon>Alphaproteobacteria</taxon>
        <taxon>Acetobacterales</taxon>
        <taxon>Acetobacteraceae</taxon>
        <taxon>Plastoroseomonas</taxon>
    </lineage>
</organism>
<dbReference type="Proteomes" id="UP001196870">
    <property type="component" value="Unassembled WGS sequence"/>
</dbReference>
<dbReference type="Gene3D" id="1.20.1260.10">
    <property type="match status" value="1"/>
</dbReference>
<dbReference type="InterPro" id="IPR023188">
    <property type="entry name" value="DPS_DNA-bd_CS"/>
</dbReference>
<dbReference type="CDD" id="cd01043">
    <property type="entry name" value="DPS"/>
    <property type="match status" value="1"/>
</dbReference>
<comment type="similarity">
    <text evidence="1 2">Belongs to the Dps family.</text>
</comment>
<dbReference type="InterPro" id="IPR008331">
    <property type="entry name" value="Ferritin_DPS_dom"/>
</dbReference>
<dbReference type="PROSITE" id="PS00818">
    <property type="entry name" value="DPS_1"/>
    <property type="match status" value="1"/>
</dbReference>
<dbReference type="NCBIfam" id="NF006975">
    <property type="entry name" value="PRK09448.1"/>
    <property type="match status" value="1"/>
</dbReference>
<feature type="domain" description="Ferritin/DPS" evidence="3">
    <location>
        <begin position="32"/>
        <end position="166"/>
    </location>
</feature>
<dbReference type="PRINTS" id="PR01346">
    <property type="entry name" value="HELNAPAPROT"/>
</dbReference>
<dbReference type="PANTHER" id="PTHR42932">
    <property type="entry name" value="GENERAL STRESS PROTEIN 20U"/>
    <property type="match status" value="1"/>
</dbReference>
<keyword evidence="5" id="KW-1185">Reference proteome</keyword>
<evidence type="ECO:0000313" key="5">
    <source>
        <dbReference type="Proteomes" id="UP001196870"/>
    </source>
</evidence>
<name>A0ABS5F7L2_9PROT</name>
<reference evidence="5" key="1">
    <citation type="journal article" date="2021" name="Syst. Appl. Microbiol.">
        <title>Roseomonas hellenica sp. nov., isolated from roots of wild-growing Alkanna tinctoria.</title>
        <authorList>
            <person name="Rat A."/>
            <person name="Naranjo H.D."/>
            <person name="Lebbe L."/>
            <person name="Cnockaert M."/>
            <person name="Krigas N."/>
            <person name="Grigoriadou K."/>
            <person name="Maloupa E."/>
            <person name="Willems A."/>
        </authorList>
    </citation>
    <scope>NUCLEOTIDE SEQUENCE [LARGE SCALE GENOMIC DNA]</scope>
    <source>
        <strain evidence="5">LMG 31523</strain>
    </source>
</reference>
<evidence type="ECO:0000256" key="2">
    <source>
        <dbReference type="RuleBase" id="RU003875"/>
    </source>
</evidence>
<dbReference type="PANTHER" id="PTHR42932:SF3">
    <property type="entry name" value="DNA PROTECTION DURING STARVATION PROTEIN"/>
    <property type="match status" value="1"/>
</dbReference>
<dbReference type="InterPro" id="IPR009078">
    <property type="entry name" value="Ferritin-like_SF"/>
</dbReference>
<accession>A0ABS5F7L2</accession>
<dbReference type="EMBL" id="JAAGBB010000061">
    <property type="protein sequence ID" value="MBR0668556.1"/>
    <property type="molecule type" value="Genomic_DNA"/>
</dbReference>
<gene>
    <name evidence="4" type="primary">dps</name>
    <name evidence="4" type="synonym">pexB</name>
    <name evidence="4" type="ORF">GXW71_29660</name>
</gene>
<dbReference type="InterPro" id="IPR012347">
    <property type="entry name" value="Ferritin-like"/>
</dbReference>
<dbReference type="SUPFAM" id="SSF47240">
    <property type="entry name" value="Ferritin-like"/>
    <property type="match status" value="1"/>
</dbReference>
<evidence type="ECO:0000313" key="4">
    <source>
        <dbReference type="EMBL" id="MBR0668556.1"/>
    </source>
</evidence>
<evidence type="ECO:0000256" key="1">
    <source>
        <dbReference type="ARBA" id="ARBA00009497"/>
    </source>
</evidence>
<comment type="caution">
    <text evidence="4">The sequence shown here is derived from an EMBL/GenBank/DDBJ whole genome shotgun (WGS) entry which is preliminary data.</text>
</comment>
<evidence type="ECO:0000259" key="3">
    <source>
        <dbReference type="Pfam" id="PF00210"/>
    </source>
</evidence>
<dbReference type="PIRSF" id="PIRSF005900">
    <property type="entry name" value="Dps"/>
    <property type="match status" value="1"/>
</dbReference>
<protein>
    <submittedName>
        <fullName evidence="4">DNA starvation/stationary phase protection protein Dps</fullName>
    </submittedName>
</protein>
<dbReference type="RefSeq" id="WP_211856332.1">
    <property type="nucleotide sequence ID" value="NZ_JAAGBB010000061.1"/>
</dbReference>
<sequence length="171" mass="18473">MAKKSDEPKLLKTNNDVADNAKKVSIGVLQGCLSDAIDLTNATRQAHWNVKGAHFSALHAMFETFYNQLFEGTDEIAERIVQLGGIAHGTTQTIGAGTRLEPYPTELLAGMDHVRALVPRYAKVAKTLRAGIDETTEAGDADTADLLTGQSRTIDKALWMLEAHLEPDSAA</sequence>
<proteinExistence type="inferred from homology"/>
<dbReference type="InterPro" id="IPR002177">
    <property type="entry name" value="DPS_DNA-bd"/>
</dbReference>
<dbReference type="Pfam" id="PF00210">
    <property type="entry name" value="Ferritin"/>
    <property type="match status" value="1"/>
</dbReference>